<dbReference type="RefSeq" id="WP_380858427.1">
    <property type="nucleotide sequence ID" value="NZ_JBHRXV010000004.1"/>
</dbReference>
<feature type="domain" description="HPt" evidence="3">
    <location>
        <begin position="7"/>
        <end position="88"/>
    </location>
</feature>
<name>A0ABV7XAS1_9SPHN</name>
<keyword evidence="1" id="KW-0902">Two-component regulatory system</keyword>
<dbReference type="Gene3D" id="1.20.120.160">
    <property type="entry name" value="HPT domain"/>
    <property type="match status" value="1"/>
</dbReference>
<evidence type="ECO:0000313" key="5">
    <source>
        <dbReference type="Proteomes" id="UP001595615"/>
    </source>
</evidence>
<dbReference type="Pfam" id="PF01627">
    <property type="entry name" value="Hpt"/>
    <property type="match status" value="1"/>
</dbReference>
<dbReference type="InterPro" id="IPR008207">
    <property type="entry name" value="Sig_transdc_His_kin_Hpt_dom"/>
</dbReference>
<sequence>MSDDDAFARKFAELGEQFRAELPARLAEIRAHLAAGEFDEVRAIAHRLAGRGGTFGAPGITSAGRAVEEADAAALPAAVAALAAVIGG</sequence>
<proteinExistence type="predicted"/>
<organism evidence="4 5">
    <name type="scientific">Sphingoaurantiacus capsulatus</name>
    <dbReference type="NCBI Taxonomy" id="1771310"/>
    <lineage>
        <taxon>Bacteria</taxon>
        <taxon>Pseudomonadati</taxon>
        <taxon>Pseudomonadota</taxon>
        <taxon>Alphaproteobacteria</taxon>
        <taxon>Sphingomonadales</taxon>
        <taxon>Sphingosinicellaceae</taxon>
        <taxon>Sphingoaurantiacus</taxon>
    </lineage>
</organism>
<accession>A0ABV7XAS1</accession>
<protein>
    <submittedName>
        <fullName evidence="4">Hpt domain-containing protein</fullName>
    </submittedName>
</protein>
<comment type="caution">
    <text evidence="4">The sequence shown here is derived from an EMBL/GenBank/DDBJ whole genome shotgun (WGS) entry which is preliminary data.</text>
</comment>
<dbReference type="SUPFAM" id="SSF47226">
    <property type="entry name" value="Histidine-containing phosphotransfer domain, HPT domain"/>
    <property type="match status" value="1"/>
</dbReference>
<keyword evidence="2" id="KW-0597">Phosphoprotein</keyword>
<gene>
    <name evidence="4" type="ORF">ACFOMD_06110</name>
</gene>
<evidence type="ECO:0000256" key="1">
    <source>
        <dbReference type="ARBA" id="ARBA00023012"/>
    </source>
</evidence>
<evidence type="ECO:0000259" key="3">
    <source>
        <dbReference type="PROSITE" id="PS50894"/>
    </source>
</evidence>
<dbReference type="Proteomes" id="UP001595615">
    <property type="component" value="Unassembled WGS sequence"/>
</dbReference>
<dbReference type="PROSITE" id="PS50894">
    <property type="entry name" value="HPT"/>
    <property type="match status" value="1"/>
</dbReference>
<dbReference type="EMBL" id="JBHRXV010000004">
    <property type="protein sequence ID" value="MFC3712133.1"/>
    <property type="molecule type" value="Genomic_DNA"/>
</dbReference>
<feature type="modified residue" description="Phosphohistidine" evidence="2">
    <location>
        <position position="46"/>
    </location>
</feature>
<evidence type="ECO:0000256" key="2">
    <source>
        <dbReference type="PROSITE-ProRule" id="PRU00110"/>
    </source>
</evidence>
<keyword evidence="5" id="KW-1185">Reference proteome</keyword>
<dbReference type="InterPro" id="IPR036641">
    <property type="entry name" value="HPT_dom_sf"/>
</dbReference>
<evidence type="ECO:0000313" key="4">
    <source>
        <dbReference type="EMBL" id="MFC3712133.1"/>
    </source>
</evidence>
<reference evidence="5" key="1">
    <citation type="journal article" date="2019" name="Int. J. Syst. Evol. Microbiol.">
        <title>The Global Catalogue of Microorganisms (GCM) 10K type strain sequencing project: providing services to taxonomists for standard genome sequencing and annotation.</title>
        <authorList>
            <consortium name="The Broad Institute Genomics Platform"/>
            <consortium name="The Broad Institute Genome Sequencing Center for Infectious Disease"/>
            <person name="Wu L."/>
            <person name="Ma J."/>
        </authorList>
    </citation>
    <scope>NUCLEOTIDE SEQUENCE [LARGE SCALE GENOMIC DNA]</scope>
    <source>
        <strain evidence="5">KCTC 42644</strain>
    </source>
</reference>